<accession>A0A699YPP4</accession>
<keyword evidence="2" id="KW-1185">Reference proteome</keyword>
<reference evidence="1 2" key="1">
    <citation type="submission" date="2020-02" db="EMBL/GenBank/DDBJ databases">
        <title>Draft genome sequence of Haematococcus lacustris strain NIES-144.</title>
        <authorList>
            <person name="Morimoto D."/>
            <person name="Nakagawa S."/>
            <person name="Yoshida T."/>
            <person name="Sawayama S."/>
        </authorList>
    </citation>
    <scope>NUCLEOTIDE SEQUENCE [LARGE SCALE GENOMIC DNA]</scope>
    <source>
        <strain evidence="1 2">NIES-144</strain>
    </source>
</reference>
<organism evidence="1 2">
    <name type="scientific">Haematococcus lacustris</name>
    <name type="common">Green alga</name>
    <name type="synonym">Haematococcus pluvialis</name>
    <dbReference type="NCBI Taxonomy" id="44745"/>
    <lineage>
        <taxon>Eukaryota</taxon>
        <taxon>Viridiplantae</taxon>
        <taxon>Chlorophyta</taxon>
        <taxon>core chlorophytes</taxon>
        <taxon>Chlorophyceae</taxon>
        <taxon>CS clade</taxon>
        <taxon>Chlamydomonadales</taxon>
        <taxon>Haematococcaceae</taxon>
        <taxon>Haematococcus</taxon>
    </lineage>
</organism>
<sequence length="80" mass="9535">MQRPIELCQWDDLEALPPVGEEYQQRYKLVNDRLPKVRQRLHRAAEYRRGAQWFSGKLPPEWGLQSSRVRPRTLQLDCSS</sequence>
<evidence type="ECO:0000313" key="2">
    <source>
        <dbReference type="Proteomes" id="UP000485058"/>
    </source>
</evidence>
<dbReference type="AlphaFoldDB" id="A0A699YPP4"/>
<dbReference type="EMBL" id="BLLF01000384">
    <property type="protein sequence ID" value="GFH11225.1"/>
    <property type="molecule type" value="Genomic_DNA"/>
</dbReference>
<proteinExistence type="predicted"/>
<evidence type="ECO:0000313" key="1">
    <source>
        <dbReference type="EMBL" id="GFH11225.1"/>
    </source>
</evidence>
<gene>
    <name evidence="1" type="ORF">HaLaN_06694</name>
</gene>
<comment type="caution">
    <text evidence="1">The sequence shown here is derived from an EMBL/GenBank/DDBJ whole genome shotgun (WGS) entry which is preliminary data.</text>
</comment>
<name>A0A699YPP4_HAELA</name>
<protein>
    <submittedName>
        <fullName evidence="1">Uncharacterized protein</fullName>
    </submittedName>
</protein>
<dbReference type="Proteomes" id="UP000485058">
    <property type="component" value="Unassembled WGS sequence"/>
</dbReference>